<feature type="signal peptide" evidence="1">
    <location>
        <begin position="1"/>
        <end position="19"/>
    </location>
</feature>
<dbReference type="EMBL" id="WELI01000003">
    <property type="protein sequence ID" value="KAB7731059.1"/>
    <property type="molecule type" value="Genomic_DNA"/>
</dbReference>
<comment type="caution">
    <text evidence="3">The sequence shown here is derived from an EMBL/GenBank/DDBJ whole genome shotgun (WGS) entry which is preliminary data.</text>
</comment>
<gene>
    <name evidence="3" type="ORF">F5984_09585</name>
</gene>
<evidence type="ECO:0000259" key="2">
    <source>
        <dbReference type="Pfam" id="PF14905"/>
    </source>
</evidence>
<reference evidence="3 4" key="1">
    <citation type="submission" date="2019-10" db="EMBL/GenBank/DDBJ databases">
        <title>Rudanella paleaurantiibacter sp. nov., isolated from sludge.</title>
        <authorList>
            <person name="Xu S.Q."/>
        </authorList>
    </citation>
    <scope>NUCLEOTIDE SEQUENCE [LARGE SCALE GENOMIC DNA]</scope>
    <source>
        <strain evidence="3 4">HX-22-17</strain>
    </source>
</reference>
<dbReference type="SUPFAM" id="SSF49478">
    <property type="entry name" value="Cna protein B-type domain"/>
    <property type="match status" value="1"/>
</dbReference>
<feature type="chain" id="PRO_5029524138" evidence="1">
    <location>
        <begin position="20"/>
        <end position="949"/>
    </location>
</feature>
<keyword evidence="1" id="KW-0732">Signal</keyword>
<dbReference type="InterPro" id="IPR037066">
    <property type="entry name" value="Plug_dom_sf"/>
</dbReference>
<dbReference type="Gene3D" id="2.170.130.10">
    <property type="entry name" value="TonB-dependent receptor, plug domain"/>
    <property type="match status" value="1"/>
</dbReference>
<dbReference type="Pfam" id="PF13620">
    <property type="entry name" value="CarboxypepD_reg"/>
    <property type="match status" value="1"/>
</dbReference>
<dbReference type="InterPro" id="IPR013783">
    <property type="entry name" value="Ig-like_fold"/>
</dbReference>
<accession>A0A7J5U065</accession>
<sequence>MKYFILTGLLCLLMTGVFAQSAPARFNLLGKAVDTSAVALNGATVMLLTPKDSALVNFTRTSETGAFQFKNLKRGTYLLKISYVGSIPFNRTIAPPDGNELDLGELKLKPITKELFEVVVKTARAPLTIKGDTIEYNAATFKVPPGSTVEELLRKLPGVQVDQEGNIRAQGQEVKRVTVDGKSFFGSDPKMATKNLPADAISKVQVFTDKSEQAKITGVDDGKKEKTVNLELKDNFKKGGFGKLVAGGGSDLVPDRDNRARGEIKGNYNKFDTKQQFSVIGLANNTNQTGLSWNDYQDFRGSNSFNWNDEADFGFNGGRFIMFGDDQESLSIPVTGGRGRGFSDNQAGGANYNYDTKKTKLSSNYYYSRTRLSLDALRSRENFLPGDLSILTADTSGQINANSNHRGSIRFEKSLDSMSTLIFLNNSRFGTNSGLLQAEQSLFRNGETLTTRNVRNNTSSGQSLGMANTLLFRRKFKTKGRNFAASASILTNTSESQLDLNTSTQFFESSRATLAQRQDQRTNSVSNEYKASLLFTEPFKKKFFWESFYNFSLRRDVADRDVYDRMREGSTGQMPRLDSLSLYYENNYLYNRLGTSVRYSHKGINLTVGAAAQRFDLDGEYANDQSLFLRSKINRTFMNIIPSVGLNYDLKNNRYLNFNYSVNTQMPSARDLQPIVDNSNPLFIRQGNPNLLPSQAHNLWGGFSYFNPGSFTNFWGNINYNYFTNQVVYNQVIDPTTLVTTTRPENISGGFNVGAYTNFSFPLKKTKSNLGFGTNTSYGENLLYINQVLNTSKNQNYTFRARLDLTPVDWFTLYANGEWGIQKVNFSVDTRQNQTIYNYTYGGEMNIRLLGDFYINSNLNYRVFINERFGFNQHVPILNASVYKILGKEKRWEIRGTLYDALNRNLGVNLSAFQNFVTNERVQTISRYGMLTLTYNMRGVKAQMKRQGF</sequence>
<dbReference type="Proteomes" id="UP000488299">
    <property type="component" value="Unassembled WGS sequence"/>
</dbReference>
<organism evidence="3 4">
    <name type="scientific">Rudanella paleaurantiibacter</name>
    <dbReference type="NCBI Taxonomy" id="2614655"/>
    <lineage>
        <taxon>Bacteria</taxon>
        <taxon>Pseudomonadati</taxon>
        <taxon>Bacteroidota</taxon>
        <taxon>Cytophagia</taxon>
        <taxon>Cytophagales</taxon>
        <taxon>Cytophagaceae</taxon>
        <taxon>Rudanella</taxon>
    </lineage>
</organism>
<proteinExistence type="predicted"/>
<name>A0A7J5U065_9BACT</name>
<dbReference type="AlphaFoldDB" id="A0A7J5U065"/>
<protein>
    <submittedName>
        <fullName evidence="3">Outer membrane beta-barrel protein</fullName>
    </submittedName>
</protein>
<dbReference type="Pfam" id="PF14905">
    <property type="entry name" value="OMP_b-brl_3"/>
    <property type="match status" value="1"/>
</dbReference>
<evidence type="ECO:0000256" key="1">
    <source>
        <dbReference type="SAM" id="SignalP"/>
    </source>
</evidence>
<dbReference type="InterPro" id="IPR041700">
    <property type="entry name" value="OMP_b-brl_3"/>
</dbReference>
<dbReference type="RefSeq" id="WP_152124045.1">
    <property type="nucleotide sequence ID" value="NZ_WELI01000003.1"/>
</dbReference>
<dbReference type="Gene3D" id="2.60.40.10">
    <property type="entry name" value="Immunoglobulins"/>
    <property type="match status" value="1"/>
</dbReference>
<dbReference type="SUPFAM" id="SSF56935">
    <property type="entry name" value="Porins"/>
    <property type="match status" value="1"/>
</dbReference>
<evidence type="ECO:0000313" key="3">
    <source>
        <dbReference type="EMBL" id="KAB7731059.1"/>
    </source>
</evidence>
<feature type="domain" description="Outer membrane protein beta-barrel" evidence="2">
    <location>
        <begin position="474"/>
        <end position="775"/>
    </location>
</feature>
<evidence type="ECO:0000313" key="4">
    <source>
        <dbReference type="Proteomes" id="UP000488299"/>
    </source>
</evidence>
<keyword evidence="4" id="KW-1185">Reference proteome</keyword>